<sequence length="169" mass="19771">MSSRKRSLSPAREMEKLMKKVKKLHERVQAASARMQDQDLLSGYPEIDLFASVDKRKCPNFILWKPLREALAIDAFTIRWESFFYAFPLSLITKTLSKIKRDRAYAATSSRRSVSCYFGTAFGKMLFRGRVLQDVTSRPRSARCYFEALYDRVFCGYVYFHHVSRARVK</sequence>
<dbReference type="EMBL" id="CADCXV010000969">
    <property type="protein sequence ID" value="CAB0039558.1"/>
    <property type="molecule type" value="Genomic_DNA"/>
</dbReference>
<gene>
    <name evidence="1" type="ORF">TBRA_LOCUS11297</name>
</gene>
<evidence type="ECO:0000313" key="1">
    <source>
        <dbReference type="EMBL" id="CAB0039558.1"/>
    </source>
</evidence>
<organism evidence="1 2">
    <name type="scientific">Trichogramma brassicae</name>
    <dbReference type="NCBI Taxonomy" id="86971"/>
    <lineage>
        <taxon>Eukaryota</taxon>
        <taxon>Metazoa</taxon>
        <taxon>Ecdysozoa</taxon>
        <taxon>Arthropoda</taxon>
        <taxon>Hexapoda</taxon>
        <taxon>Insecta</taxon>
        <taxon>Pterygota</taxon>
        <taxon>Neoptera</taxon>
        <taxon>Endopterygota</taxon>
        <taxon>Hymenoptera</taxon>
        <taxon>Apocrita</taxon>
        <taxon>Proctotrupomorpha</taxon>
        <taxon>Chalcidoidea</taxon>
        <taxon>Trichogrammatidae</taxon>
        <taxon>Trichogramma</taxon>
    </lineage>
</organism>
<dbReference type="Proteomes" id="UP000479190">
    <property type="component" value="Unassembled WGS sequence"/>
</dbReference>
<evidence type="ECO:0000313" key="2">
    <source>
        <dbReference type="Proteomes" id="UP000479190"/>
    </source>
</evidence>
<dbReference type="OrthoDB" id="5987091at2759"/>
<accession>A0A6H5IUI0</accession>
<proteinExistence type="predicted"/>
<reference evidence="1 2" key="1">
    <citation type="submission" date="2020-02" db="EMBL/GenBank/DDBJ databases">
        <authorList>
            <person name="Ferguson B K."/>
        </authorList>
    </citation>
    <scope>NUCLEOTIDE SEQUENCE [LARGE SCALE GENOMIC DNA]</scope>
</reference>
<name>A0A6H5IUI0_9HYME</name>
<keyword evidence="2" id="KW-1185">Reference proteome</keyword>
<protein>
    <submittedName>
        <fullName evidence="1">Uncharacterized protein</fullName>
    </submittedName>
</protein>
<dbReference type="AlphaFoldDB" id="A0A6H5IUI0"/>